<name>A0A151HIH5_TOXGO</name>
<evidence type="ECO:0000313" key="3">
    <source>
        <dbReference type="Proteomes" id="UP000075225"/>
    </source>
</evidence>
<organism evidence="2 3">
    <name type="scientific">Toxoplasma gondii TgCatPRC2</name>
    <dbReference type="NCBI Taxonomy" id="1130821"/>
    <lineage>
        <taxon>Eukaryota</taxon>
        <taxon>Sar</taxon>
        <taxon>Alveolata</taxon>
        <taxon>Apicomplexa</taxon>
        <taxon>Conoidasida</taxon>
        <taxon>Coccidia</taxon>
        <taxon>Eucoccidiorida</taxon>
        <taxon>Eimeriorina</taxon>
        <taxon>Sarcocystidae</taxon>
        <taxon>Toxoplasma</taxon>
    </lineage>
</organism>
<accession>A0A151HIH5</accession>
<dbReference type="VEuPathDB" id="ToxoDB:TGPRC2_221855"/>
<protein>
    <submittedName>
        <fullName evidence="2">Putative transmembrane protein</fullName>
    </submittedName>
</protein>
<reference evidence="3" key="1">
    <citation type="submission" date="2016-03" db="EMBL/GenBank/DDBJ databases">
        <authorList>
            <person name="Sibley D."/>
            <person name="Venepally P."/>
            <person name="Karamycheva S."/>
            <person name="Hadjithomas M."/>
            <person name="Khan A."/>
            <person name="Brunk B."/>
            <person name="Roos D."/>
            <person name="Caler E."/>
            <person name="Lorenzi H."/>
        </authorList>
    </citation>
    <scope>NUCLEOTIDE SEQUENCE [LARGE SCALE GENOMIC DNA]</scope>
    <source>
        <strain evidence="3">TgCatPRC2</strain>
    </source>
</reference>
<dbReference type="AlphaFoldDB" id="A0A151HIH5"/>
<feature type="compositionally biased region" description="Basic and acidic residues" evidence="1">
    <location>
        <begin position="94"/>
        <end position="103"/>
    </location>
</feature>
<evidence type="ECO:0000256" key="1">
    <source>
        <dbReference type="SAM" id="MobiDB-lite"/>
    </source>
</evidence>
<feature type="non-terminal residue" evidence="2">
    <location>
        <position position="1"/>
    </location>
</feature>
<keyword evidence="2" id="KW-0472">Membrane</keyword>
<feature type="region of interest" description="Disordered" evidence="1">
    <location>
        <begin position="61"/>
        <end position="103"/>
    </location>
</feature>
<evidence type="ECO:0000313" key="2">
    <source>
        <dbReference type="EMBL" id="KYK69114.1"/>
    </source>
</evidence>
<sequence>HNAHQPVQGRQLPRNPRCRLISIRRSLCSRLVEQPPVSPPSLLFCFVSAVTERVCRGLDRHLQNADRGAGERRLDSARERDRVQRRERARGRGRRETQQRETV</sequence>
<keyword evidence="2" id="KW-0812">Transmembrane</keyword>
<comment type="caution">
    <text evidence="2">The sequence shown here is derived from an EMBL/GenBank/DDBJ whole genome shotgun (WGS) entry which is preliminary data.</text>
</comment>
<dbReference type="Proteomes" id="UP000075225">
    <property type="component" value="Unassembled WGS sequence"/>
</dbReference>
<gene>
    <name evidence="2" type="ORF">TGPRC2_221855</name>
</gene>
<feature type="compositionally biased region" description="Basic and acidic residues" evidence="1">
    <location>
        <begin position="61"/>
        <end position="86"/>
    </location>
</feature>
<dbReference type="EMBL" id="AHZP02000913">
    <property type="protein sequence ID" value="KYK69114.1"/>
    <property type="molecule type" value="Genomic_DNA"/>
</dbReference>
<proteinExistence type="predicted"/>